<dbReference type="RefSeq" id="WP_088594071.1">
    <property type="nucleotide sequence ID" value="NZ_CP022022.1"/>
</dbReference>
<dbReference type="EMBL" id="CP022022">
    <property type="protein sequence ID" value="ASF43001.1"/>
    <property type="molecule type" value="Genomic_DNA"/>
</dbReference>
<evidence type="ECO:0000313" key="1">
    <source>
        <dbReference type="EMBL" id="ASF43001.1"/>
    </source>
</evidence>
<evidence type="ECO:0008006" key="3">
    <source>
        <dbReference type="Google" id="ProtNLM"/>
    </source>
</evidence>
<dbReference type="KEGG" id="capn:CBG49_07900"/>
<dbReference type="PROSITE" id="PS51257">
    <property type="entry name" value="PROKAR_LIPOPROTEIN"/>
    <property type="match status" value="1"/>
</dbReference>
<accession>A0A1Z4BNY4</accession>
<proteinExistence type="predicted"/>
<dbReference type="AlphaFoldDB" id="A0A1Z4BNY4"/>
<gene>
    <name evidence="1" type="ORF">CBG49_07900</name>
</gene>
<evidence type="ECO:0000313" key="2">
    <source>
        <dbReference type="Proteomes" id="UP000197007"/>
    </source>
</evidence>
<keyword evidence="2" id="KW-1185">Reference proteome</keyword>
<organism evidence="1 2">
    <name type="scientific">Capnocytophaga endodontalis</name>
    <dbReference type="NCBI Taxonomy" id="2708117"/>
    <lineage>
        <taxon>Bacteria</taxon>
        <taxon>Pseudomonadati</taxon>
        <taxon>Bacteroidota</taxon>
        <taxon>Flavobacteriia</taxon>
        <taxon>Flavobacteriales</taxon>
        <taxon>Flavobacteriaceae</taxon>
        <taxon>Capnocytophaga</taxon>
    </lineage>
</organism>
<sequence length="437" mass="50477">MKKYLYIALSTLMLISCSYKEDDVFSQKPSERNNSILQKYKSQLEAPNTYWVLSSYPGESNVGFWVYPYNPTVFATERDYPRFDRSIGGYNYIVKFADGKVTASSEVLKDNTEDTSYFRYTITEGPTLSFDTYSKVLHHFSFVSNCFPKGRGGDIDFIFLKEENGVFTLRGRTSNNLMTLRKLEGDRETFLNKLRENTNTLKNKALSPISVNGTEVNLKFFPTYRQIAFLYNNNQKYEQRAFLMTEKGFKLYEPVTINGVTFNEFYINNAKTGLTTPDGTITTSFVTSPFIPTDNTHQINFSSGWVSPILLNYFNRRKRAVAREYGANFVLSESLYFMPLANGNDGTSVSQLYADVSGYNCYYEADFVGVAGEPNQVEILFRDIGEDYYNYIYFFSDVKNLLLQLAKYSPYKVEDQNNGYYIFTSARNDEVWFYIKK</sequence>
<dbReference type="Proteomes" id="UP000197007">
    <property type="component" value="Chromosome"/>
</dbReference>
<protein>
    <recommendedName>
        <fullName evidence="3">DUF4302 domain-containing protein</fullName>
    </recommendedName>
</protein>
<dbReference type="Pfam" id="PF14135">
    <property type="entry name" value="DUF4302"/>
    <property type="match status" value="1"/>
</dbReference>
<reference evidence="2" key="1">
    <citation type="submission" date="2017-06" db="EMBL/GenBank/DDBJ databases">
        <title>Complete genome sequence of Capnocytophaga sp. KCOM 1579 (=ChDC OS43) isolated from a human refractory periapical abscess lesion.</title>
        <authorList>
            <person name="Kook J.-K."/>
            <person name="Park S.-N."/>
            <person name="Lim Y.K."/>
            <person name="Roh H."/>
        </authorList>
    </citation>
    <scope>NUCLEOTIDE SEQUENCE [LARGE SCALE GENOMIC DNA]</scope>
    <source>
        <strain evidence="2">ChDC OS43</strain>
    </source>
</reference>
<name>A0A1Z4BNY4_9FLAO</name>
<dbReference type="InterPro" id="IPR025396">
    <property type="entry name" value="DUF4302"/>
</dbReference>